<accession>A0A1X6WTX7</accession>
<comment type="similarity">
    <text evidence="2">Belongs to the peptidase C40 family.</text>
</comment>
<dbReference type="SUPFAM" id="SSF54001">
    <property type="entry name" value="Cysteine proteinases"/>
    <property type="match status" value="1"/>
</dbReference>
<gene>
    <name evidence="8" type="ORF">FM121_13340</name>
</gene>
<keyword evidence="6" id="KW-1133">Transmembrane helix</keyword>
<protein>
    <submittedName>
        <fullName evidence="8">Lipoprotein, NLP/P60 family</fullName>
    </submittedName>
</protein>
<feature type="transmembrane region" description="Helical" evidence="6">
    <location>
        <begin position="33"/>
        <end position="54"/>
    </location>
</feature>
<evidence type="ECO:0000256" key="6">
    <source>
        <dbReference type="SAM" id="Phobius"/>
    </source>
</evidence>
<dbReference type="RefSeq" id="WP_086952696.1">
    <property type="nucleotide sequence ID" value="NZ_FWFD01000019.1"/>
</dbReference>
<comment type="subcellular location">
    <subcellularLocation>
        <location evidence="1">Cell surface</location>
    </subcellularLocation>
</comment>
<keyword evidence="4" id="KW-0378">Hydrolase</keyword>
<evidence type="ECO:0000256" key="1">
    <source>
        <dbReference type="ARBA" id="ARBA00004241"/>
    </source>
</evidence>
<dbReference type="OrthoDB" id="1654978at2"/>
<feature type="domain" description="NlpC/P60" evidence="7">
    <location>
        <begin position="253"/>
        <end position="378"/>
    </location>
</feature>
<keyword evidence="6" id="KW-0812">Transmembrane</keyword>
<dbReference type="GO" id="GO:0008234">
    <property type="term" value="F:cysteine-type peptidase activity"/>
    <property type="evidence" value="ECO:0007669"/>
    <property type="project" value="UniProtKB-KW"/>
</dbReference>
<dbReference type="InterPro" id="IPR051202">
    <property type="entry name" value="Peptidase_C40"/>
</dbReference>
<keyword evidence="6" id="KW-0472">Membrane</keyword>
<dbReference type="GO" id="GO:0009986">
    <property type="term" value="C:cell surface"/>
    <property type="evidence" value="ECO:0007669"/>
    <property type="project" value="UniProtKB-SubCell"/>
</dbReference>
<evidence type="ECO:0000256" key="3">
    <source>
        <dbReference type="ARBA" id="ARBA00022670"/>
    </source>
</evidence>
<dbReference type="PROSITE" id="PS51935">
    <property type="entry name" value="NLPC_P60"/>
    <property type="match status" value="1"/>
</dbReference>
<dbReference type="InterPro" id="IPR000064">
    <property type="entry name" value="NLP_P60_dom"/>
</dbReference>
<dbReference type="PANTHER" id="PTHR47053">
    <property type="entry name" value="MUREIN DD-ENDOPEPTIDASE MEPH-RELATED"/>
    <property type="match status" value="1"/>
</dbReference>
<dbReference type="PANTHER" id="PTHR47053:SF5">
    <property type="entry name" value="BIFUNCTIONAL MURAMIDASE_DL-ENDOPEPTIDASE CWLT"/>
    <property type="match status" value="1"/>
</dbReference>
<evidence type="ECO:0000256" key="5">
    <source>
        <dbReference type="ARBA" id="ARBA00022807"/>
    </source>
</evidence>
<dbReference type="InterPro" id="IPR047194">
    <property type="entry name" value="CwlT-like_lysozyme"/>
</dbReference>
<evidence type="ECO:0000259" key="7">
    <source>
        <dbReference type="PROSITE" id="PS51935"/>
    </source>
</evidence>
<dbReference type="InterPro" id="IPR023346">
    <property type="entry name" value="Lysozyme-like_dom_sf"/>
</dbReference>
<dbReference type="EMBL" id="FWFD01000019">
    <property type="protein sequence ID" value="SLM87076.1"/>
    <property type="molecule type" value="Genomic_DNA"/>
</dbReference>
<evidence type="ECO:0000256" key="4">
    <source>
        <dbReference type="ARBA" id="ARBA00022801"/>
    </source>
</evidence>
<sequence>MEQQPQKKKPNKIGKKINKGITKKYGKLFKIKFWAIVGIVGLIVMLVIGVTSSMQSFTSSKKSSGSTIVGGSKPLSEDVKKWQSVVERYCKEHGIPEMVPYVLAIMQVETGGRYADLMQSSESLGLPVNTLTEEASIEQGVKYLKSAWNLSKANGNDVDMLGVVQSYNFGTAYVSYLSRNSLTHNVDVAEQYSKTVVAPSLGNSSGATYSYVNEVSQKYLKPYLYTNGGNFLYSYLVQQYLGGNGSGVPTNPSEFFDQMRDEMEKFNGFPYVWGGKSPTTGFDCSGLTGYLYMKILGVDISTYTVTQYEASEAVSLSEAQSGDLIFFRGTYGSPDFISHVGIYVNETTMYDSNGSGTGYHNWQDSYWQNHSPEIRRVKN</sequence>
<evidence type="ECO:0000313" key="9">
    <source>
        <dbReference type="Proteomes" id="UP000195918"/>
    </source>
</evidence>
<dbReference type="AlphaFoldDB" id="A0A1X6WTX7"/>
<evidence type="ECO:0000256" key="2">
    <source>
        <dbReference type="ARBA" id="ARBA00007074"/>
    </source>
</evidence>
<dbReference type="InterPro" id="IPR038765">
    <property type="entry name" value="Papain-like_cys_pep_sf"/>
</dbReference>
<keyword evidence="8" id="KW-0449">Lipoprotein</keyword>
<organism evidence="8 9">
    <name type="scientific">Vagococcus fluvialis bH819</name>
    <dbReference type="NCBI Taxonomy" id="1255619"/>
    <lineage>
        <taxon>Bacteria</taxon>
        <taxon>Bacillati</taxon>
        <taxon>Bacillota</taxon>
        <taxon>Bacilli</taxon>
        <taxon>Lactobacillales</taxon>
        <taxon>Enterococcaceae</taxon>
        <taxon>Vagococcus</taxon>
    </lineage>
</organism>
<keyword evidence="9" id="KW-1185">Reference proteome</keyword>
<dbReference type="Pfam" id="PF00877">
    <property type="entry name" value="NLPC_P60"/>
    <property type="match status" value="1"/>
</dbReference>
<proteinExistence type="inferred from homology"/>
<dbReference type="Pfam" id="PF13702">
    <property type="entry name" value="Lysozyme_like"/>
    <property type="match status" value="1"/>
</dbReference>
<evidence type="ECO:0000313" key="8">
    <source>
        <dbReference type="EMBL" id="SLM87076.1"/>
    </source>
</evidence>
<dbReference type="CDD" id="cd16891">
    <property type="entry name" value="CwlT-like"/>
    <property type="match status" value="1"/>
</dbReference>
<reference evidence="9" key="1">
    <citation type="submission" date="2017-02" db="EMBL/GenBank/DDBJ databases">
        <authorList>
            <person name="Dridi B."/>
        </authorList>
    </citation>
    <scope>NUCLEOTIDE SEQUENCE [LARGE SCALE GENOMIC DNA]</scope>
    <source>
        <strain evidence="9">bH819</strain>
    </source>
</reference>
<dbReference type="GO" id="GO:0006508">
    <property type="term" value="P:proteolysis"/>
    <property type="evidence" value="ECO:0007669"/>
    <property type="project" value="UniProtKB-KW"/>
</dbReference>
<dbReference type="SUPFAM" id="SSF53955">
    <property type="entry name" value="Lysozyme-like"/>
    <property type="match status" value="1"/>
</dbReference>
<keyword evidence="3" id="KW-0645">Protease</keyword>
<name>A0A1X6WTX7_9ENTE</name>
<dbReference type="Gene3D" id="3.90.1720.10">
    <property type="entry name" value="endopeptidase domain like (from Nostoc punctiforme)"/>
    <property type="match status" value="1"/>
</dbReference>
<dbReference type="Gene3D" id="1.10.530.10">
    <property type="match status" value="1"/>
</dbReference>
<dbReference type="Proteomes" id="UP000195918">
    <property type="component" value="Unassembled WGS sequence"/>
</dbReference>
<keyword evidence="5" id="KW-0788">Thiol protease</keyword>